<comment type="caution">
    <text evidence="1">The sequence shown here is derived from an EMBL/GenBank/DDBJ whole genome shotgun (WGS) entry which is preliminary data.</text>
</comment>
<protein>
    <submittedName>
        <fullName evidence="1">Uncharacterized protein</fullName>
    </submittedName>
</protein>
<dbReference type="SUPFAM" id="SSF52540">
    <property type="entry name" value="P-loop containing nucleoside triphosphate hydrolases"/>
    <property type="match status" value="1"/>
</dbReference>
<dbReference type="OrthoDB" id="3171622at2"/>
<dbReference type="Gene3D" id="3.40.50.300">
    <property type="entry name" value="P-loop containing nucleotide triphosphate hydrolases"/>
    <property type="match status" value="1"/>
</dbReference>
<dbReference type="EMBL" id="SZZH01000001">
    <property type="protein sequence ID" value="TKV61339.1"/>
    <property type="molecule type" value="Genomic_DNA"/>
</dbReference>
<dbReference type="Proteomes" id="UP000306985">
    <property type="component" value="Unassembled WGS sequence"/>
</dbReference>
<reference evidence="1 2" key="1">
    <citation type="submission" date="2019-05" db="EMBL/GenBank/DDBJ databases">
        <title>Nakamurella sp. N5BH11, whole genome shotgun sequence.</title>
        <authorList>
            <person name="Tuo L."/>
        </authorList>
    </citation>
    <scope>NUCLEOTIDE SEQUENCE [LARGE SCALE GENOMIC DNA]</scope>
    <source>
        <strain evidence="1 2">N5BH11</strain>
    </source>
</reference>
<dbReference type="InterPro" id="IPR027417">
    <property type="entry name" value="P-loop_NTPase"/>
</dbReference>
<accession>A0A4U6QLZ6</accession>
<dbReference type="AlphaFoldDB" id="A0A4U6QLZ6"/>
<evidence type="ECO:0000313" key="2">
    <source>
        <dbReference type="Proteomes" id="UP000306985"/>
    </source>
</evidence>
<keyword evidence="2" id="KW-1185">Reference proteome</keyword>
<proteinExistence type="predicted"/>
<gene>
    <name evidence="1" type="ORF">FDO65_07000</name>
</gene>
<name>A0A4U6QLZ6_9ACTN</name>
<dbReference type="Pfam" id="PF13481">
    <property type="entry name" value="AAA_25"/>
    <property type="match status" value="1"/>
</dbReference>
<organism evidence="1 2">
    <name type="scientific">Nakamurella flava</name>
    <dbReference type="NCBI Taxonomy" id="2576308"/>
    <lineage>
        <taxon>Bacteria</taxon>
        <taxon>Bacillati</taxon>
        <taxon>Actinomycetota</taxon>
        <taxon>Actinomycetes</taxon>
        <taxon>Nakamurellales</taxon>
        <taxon>Nakamurellaceae</taxon>
        <taxon>Nakamurella</taxon>
    </lineage>
</organism>
<sequence length="323" mass="34867">MSAPIQLPTPQRGISHRVLDRSALADLPTPSPLIARTIDLGTVGVVAGYWGTLKSFIGLSWASSAATGFAWDGRAVEPCRVLYVAAEGAYGLHQRLSAWEQHRRTVIPSAEFLTLPEPVNLGSEDSVNQVIEFVASERIRFAWFDTLAKCMPGMDENSSRDMGVAVSSLYRIRAATGDGAVAAIHHTGKDKTTIRGSSALEAGVDWVYKTEGDANGIQLSRTKRKDGPVEDVHRLAFQAVDGTDSGVVVQSQEGLGLRPNADELLSHFQSHFSLTGATPTQLFEVSDMPKSSFYRALSELVSAGVIQNHGTDKRAFYKEASHG</sequence>
<dbReference type="RefSeq" id="WP_137448643.1">
    <property type="nucleotide sequence ID" value="NZ_SZZH01000001.1"/>
</dbReference>
<evidence type="ECO:0000313" key="1">
    <source>
        <dbReference type="EMBL" id="TKV61339.1"/>
    </source>
</evidence>